<protein>
    <submittedName>
        <fullName evidence="1">Uncharacterized protein</fullName>
    </submittedName>
</protein>
<dbReference type="AlphaFoldDB" id="A0A1Y2A9L4"/>
<dbReference type="Proteomes" id="UP000193144">
    <property type="component" value="Unassembled WGS sequence"/>
</dbReference>
<reference evidence="1 2" key="1">
    <citation type="submission" date="2016-07" db="EMBL/GenBank/DDBJ databases">
        <title>Pervasive Adenine N6-methylation of Active Genes in Fungi.</title>
        <authorList>
            <consortium name="DOE Joint Genome Institute"/>
            <person name="Mondo S.J."/>
            <person name="Dannebaum R.O."/>
            <person name="Kuo R.C."/>
            <person name="Labutti K."/>
            <person name="Haridas S."/>
            <person name="Kuo A."/>
            <person name="Salamov A."/>
            <person name="Ahrendt S.R."/>
            <person name="Lipzen A."/>
            <person name="Sullivan W."/>
            <person name="Andreopoulos W.B."/>
            <person name="Clum A."/>
            <person name="Lindquist E."/>
            <person name="Daum C."/>
            <person name="Ramamoorthy G.K."/>
            <person name="Gryganskyi A."/>
            <person name="Culley D."/>
            <person name="Magnuson J.K."/>
            <person name="James T.Y."/>
            <person name="O'Malley M.A."/>
            <person name="Stajich J.E."/>
            <person name="Spatafora J.W."/>
            <person name="Visel A."/>
            <person name="Grigoriev I.V."/>
        </authorList>
    </citation>
    <scope>NUCLEOTIDE SEQUENCE [LARGE SCALE GENOMIC DNA]</scope>
    <source>
        <strain evidence="1 2">CBS 115471</strain>
    </source>
</reference>
<evidence type="ECO:0000313" key="1">
    <source>
        <dbReference type="EMBL" id="ORY19164.1"/>
    </source>
</evidence>
<dbReference type="STRING" id="1231657.A0A1Y2A9L4"/>
<sequence>MPTVISPAEKLPLAVRKSVRDGFESKRSEFEKELSNLLGVEWKIEINPNAIWVYAEEDSYGKNSLGDCIAGYISGALWCLKYFLNDSGHGQEGKDEINKVCSKHILTMEMDQEGKVRYCGCDVHDGSLRILFEEKCVGTNIDYALKELEDALNLATPDASLSYSARHSIKKEWDTHFSELKAKIAKQLGNDATVFNPNWEQVYAALKADPRVKQDREDWEKKLGDFVHSYFEALASTLAYNKFESDDMLREGFEEVVTKNEIIFRIVKELTGGAYYNQTVVEDGVLYLQTVPESWAVNIDQVANKIIDVL</sequence>
<dbReference type="OrthoDB" id="2364174at2759"/>
<dbReference type="EMBL" id="MCFA01000003">
    <property type="protein sequence ID" value="ORY19164.1"/>
    <property type="molecule type" value="Genomic_DNA"/>
</dbReference>
<proteinExistence type="predicted"/>
<name>A0A1Y2A9L4_9PLEO</name>
<organism evidence="1 2">
    <name type="scientific">Clohesyomyces aquaticus</name>
    <dbReference type="NCBI Taxonomy" id="1231657"/>
    <lineage>
        <taxon>Eukaryota</taxon>
        <taxon>Fungi</taxon>
        <taxon>Dikarya</taxon>
        <taxon>Ascomycota</taxon>
        <taxon>Pezizomycotina</taxon>
        <taxon>Dothideomycetes</taxon>
        <taxon>Pleosporomycetidae</taxon>
        <taxon>Pleosporales</taxon>
        <taxon>Lindgomycetaceae</taxon>
        <taxon>Clohesyomyces</taxon>
    </lineage>
</organism>
<comment type="caution">
    <text evidence="1">The sequence shown here is derived from an EMBL/GenBank/DDBJ whole genome shotgun (WGS) entry which is preliminary data.</text>
</comment>
<keyword evidence="2" id="KW-1185">Reference proteome</keyword>
<accession>A0A1Y2A9L4</accession>
<gene>
    <name evidence="1" type="ORF">BCR34DRAFT_552658</name>
</gene>
<evidence type="ECO:0000313" key="2">
    <source>
        <dbReference type="Proteomes" id="UP000193144"/>
    </source>
</evidence>